<keyword evidence="8" id="KW-1185">Reference proteome</keyword>
<keyword evidence="1 5" id="KW-0732">Signal</keyword>
<dbReference type="RefSeq" id="WP_084409047.1">
    <property type="nucleotide sequence ID" value="NZ_FWXR01000003.1"/>
</dbReference>
<sequence length="256" mass="27487">MRSLLTKTLLASAIALGAATAPTLAEVPFKGEEKAAIETIIRDYLIANPEVLIEAMDALQTKQANAQREARADVIAKAGDTLTDAPEGMVLGNPNGDVTVVEFFDYNCGYCRQALEDMNALIEADDNVRFVLKEFPILGPQSIEASRVSLAFRDLAPQKYPEFHRALLARRSMADKAAALEVAKDLGVEADAIEAKMNDTGHIQELQAIQDLAANLQINGTPSYVIGGEVIQARVGIDGLKQAVGNMRECGKADCS</sequence>
<feature type="domain" description="Thioredoxin" evidence="6">
    <location>
        <begin position="15"/>
        <end position="249"/>
    </location>
</feature>
<dbReference type="AlphaFoldDB" id="A0A1W1ZYJ7"/>
<dbReference type="GO" id="GO:0016491">
    <property type="term" value="F:oxidoreductase activity"/>
    <property type="evidence" value="ECO:0007669"/>
    <property type="project" value="UniProtKB-KW"/>
</dbReference>
<dbReference type="Pfam" id="PF18312">
    <property type="entry name" value="ScsC_N"/>
    <property type="match status" value="1"/>
</dbReference>
<dbReference type="InterPro" id="IPR013766">
    <property type="entry name" value="Thioredoxin_domain"/>
</dbReference>
<keyword evidence="7" id="KW-0413">Isomerase</keyword>
<evidence type="ECO:0000313" key="8">
    <source>
        <dbReference type="Proteomes" id="UP000192656"/>
    </source>
</evidence>
<evidence type="ECO:0000256" key="3">
    <source>
        <dbReference type="ARBA" id="ARBA00023157"/>
    </source>
</evidence>
<dbReference type="GO" id="GO:0016853">
    <property type="term" value="F:isomerase activity"/>
    <property type="evidence" value="ECO:0007669"/>
    <property type="project" value="UniProtKB-KW"/>
</dbReference>
<keyword evidence="2" id="KW-0560">Oxidoreductase</keyword>
<organism evidence="7 8">
    <name type="scientific">Fulvimarina manganoxydans</name>
    <dbReference type="NCBI Taxonomy" id="937218"/>
    <lineage>
        <taxon>Bacteria</taxon>
        <taxon>Pseudomonadati</taxon>
        <taxon>Pseudomonadota</taxon>
        <taxon>Alphaproteobacteria</taxon>
        <taxon>Hyphomicrobiales</taxon>
        <taxon>Aurantimonadaceae</taxon>
        <taxon>Fulvimarina</taxon>
    </lineage>
</organism>
<dbReference type="Pfam" id="PF01323">
    <property type="entry name" value="DSBA"/>
    <property type="match status" value="1"/>
</dbReference>
<reference evidence="7 8" key="1">
    <citation type="submission" date="2017-04" db="EMBL/GenBank/DDBJ databases">
        <authorList>
            <person name="Afonso C.L."/>
            <person name="Miller P.J."/>
            <person name="Scott M.A."/>
            <person name="Spackman E."/>
            <person name="Goraichik I."/>
            <person name="Dimitrov K.M."/>
            <person name="Suarez D.L."/>
            <person name="Swayne D.E."/>
        </authorList>
    </citation>
    <scope>NUCLEOTIDE SEQUENCE [LARGE SCALE GENOMIC DNA]</scope>
    <source>
        <strain evidence="7 8">CGMCC 1.10972</strain>
    </source>
</reference>
<evidence type="ECO:0000313" key="7">
    <source>
        <dbReference type="EMBL" id="SMC53569.1"/>
    </source>
</evidence>
<dbReference type="InterPro" id="IPR036249">
    <property type="entry name" value="Thioredoxin-like_sf"/>
</dbReference>
<dbReference type="CDD" id="cd03023">
    <property type="entry name" value="DsbA_Com1_like"/>
    <property type="match status" value="1"/>
</dbReference>
<evidence type="ECO:0000256" key="4">
    <source>
        <dbReference type="ARBA" id="ARBA00023284"/>
    </source>
</evidence>
<dbReference type="Proteomes" id="UP000192656">
    <property type="component" value="Unassembled WGS sequence"/>
</dbReference>
<protein>
    <submittedName>
        <fullName evidence="7">Protein-disulfide isomerase</fullName>
    </submittedName>
</protein>
<evidence type="ECO:0000256" key="2">
    <source>
        <dbReference type="ARBA" id="ARBA00023002"/>
    </source>
</evidence>
<dbReference type="PROSITE" id="PS51352">
    <property type="entry name" value="THIOREDOXIN_2"/>
    <property type="match status" value="1"/>
</dbReference>
<evidence type="ECO:0000256" key="5">
    <source>
        <dbReference type="SAM" id="SignalP"/>
    </source>
</evidence>
<proteinExistence type="predicted"/>
<dbReference type="InterPro" id="IPR041205">
    <property type="entry name" value="ScsC_N"/>
</dbReference>
<evidence type="ECO:0000256" key="1">
    <source>
        <dbReference type="ARBA" id="ARBA00022729"/>
    </source>
</evidence>
<keyword evidence="4" id="KW-0676">Redox-active center</keyword>
<dbReference type="InterPro" id="IPR001853">
    <property type="entry name" value="DSBA-like_thioredoxin_dom"/>
</dbReference>
<dbReference type="EMBL" id="FWXR01000003">
    <property type="protein sequence ID" value="SMC53569.1"/>
    <property type="molecule type" value="Genomic_DNA"/>
</dbReference>
<evidence type="ECO:0000259" key="6">
    <source>
        <dbReference type="PROSITE" id="PS51352"/>
    </source>
</evidence>
<name>A0A1W1ZYJ7_9HYPH</name>
<feature type="chain" id="PRO_5013139667" evidence="5">
    <location>
        <begin position="26"/>
        <end position="256"/>
    </location>
</feature>
<gene>
    <name evidence="7" type="ORF">SAMN06297251_103229</name>
</gene>
<dbReference type="SUPFAM" id="SSF52833">
    <property type="entry name" value="Thioredoxin-like"/>
    <property type="match status" value="1"/>
</dbReference>
<feature type="signal peptide" evidence="5">
    <location>
        <begin position="1"/>
        <end position="25"/>
    </location>
</feature>
<dbReference type="STRING" id="937218.SAMN06297251_103229"/>
<dbReference type="Gene3D" id="3.40.30.10">
    <property type="entry name" value="Glutaredoxin"/>
    <property type="match status" value="1"/>
</dbReference>
<accession>A0A1W1ZYJ7</accession>
<dbReference type="PANTHER" id="PTHR13887">
    <property type="entry name" value="GLUTATHIONE S-TRANSFERASE KAPPA"/>
    <property type="match status" value="1"/>
</dbReference>
<keyword evidence="3" id="KW-1015">Disulfide bond</keyword>
<dbReference type="PANTHER" id="PTHR13887:SF14">
    <property type="entry name" value="DISULFIDE BOND FORMATION PROTEIN D"/>
    <property type="match status" value="1"/>
</dbReference>
<dbReference type="OrthoDB" id="9780147at2"/>